<keyword evidence="1" id="KW-0732">Signal</keyword>
<sequence length="230" mass="25921">MLLKRLWLVFIAGFCFATNATDYQPVDFSVLNQHVNYEQIDDPFWDLEMDVLELLSIVVVYQDKRDANVPVTPGEEQEYEQARSSLKALNVDVDGLLKKRLEIIAQWEAQNMSVNPVIVNKNVEIQGFVLPIEWQGKKLSEFLLVPYVGACIHQPTPPPNQIVFVKIKQPISFPELSTFISVTVQGKLKEEILTTNLTLVDGTEPVGTSYTISADSVKVNEHSNNVGDLF</sequence>
<accession>A0A1I0BHP3</accession>
<dbReference type="AlphaFoldDB" id="A0A1I0BHP3"/>
<dbReference type="Gene3D" id="2.40.50.870">
    <property type="entry name" value="Protein of unknown function (DUF3299)"/>
    <property type="match status" value="1"/>
</dbReference>
<dbReference type="EMBL" id="FOHK01000004">
    <property type="protein sequence ID" value="SET06069.1"/>
    <property type="molecule type" value="Genomic_DNA"/>
</dbReference>
<evidence type="ECO:0000313" key="2">
    <source>
        <dbReference type="EMBL" id="SET06069.1"/>
    </source>
</evidence>
<dbReference type="OrthoDB" id="9784998at2"/>
<feature type="signal peptide" evidence="1">
    <location>
        <begin position="1"/>
        <end position="20"/>
    </location>
</feature>
<feature type="chain" id="PRO_5011526052" description="DUF3299 domain-containing protein" evidence="1">
    <location>
        <begin position="21"/>
        <end position="230"/>
    </location>
</feature>
<gene>
    <name evidence="2" type="ORF">SAMN05660429_00947</name>
</gene>
<keyword evidence="3" id="KW-1185">Reference proteome</keyword>
<proteinExistence type="predicted"/>
<dbReference type="InterPro" id="IPR021727">
    <property type="entry name" value="DUF3299"/>
</dbReference>
<name>A0A1I0BHP3_THASX</name>
<evidence type="ECO:0000313" key="3">
    <source>
        <dbReference type="Proteomes" id="UP000199308"/>
    </source>
</evidence>
<dbReference type="STRING" id="349064.SAMN05660429_00947"/>
<evidence type="ECO:0000256" key="1">
    <source>
        <dbReference type="SAM" id="SignalP"/>
    </source>
</evidence>
<dbReference type="RefSeq" id="WP_093328109.1">
    <property type="nucleotide sequence ID" value="NZ_AP027363.1"/>
</dbReference>
<dbReference type="Proteomes" id="UP000199308">
    <property type="component" value="Unassembled WGS sequence"/>
</dbReference>
<evidence type="ECO:0008006" key="4">
    <source>
        <dbReference type="Google" id="ProtNLM"/>
    </source>
</evidence>
<dbReference type="Pfam" id="PF11736">
    <property type="entry name" value="DUF3299"/>
    <property type="match status" value="1"/>
</dbReference>
<protein>
    <recommendedName>
        <fullName evidence="4">DUF3299 domain-containing protein</fullName>
    </recommendedName>
</protein>
<reference evidence="2 3" key="1">
    <citation type="submission" date="2016-10" db="EMBL/GenBank/DDBJ databases">
        <authorList>
            <person name="de Groot N.N."/>
        </authorList>
    </citation>
    <scope>NUCLEOTIDE SEQUENCE [LARGE SCALE GENOMIC DNA]</scope>
    <source>
        <strain evidence="2 3">DSM 19706</strain>
    </source>
</reference>
<organism evidence="2 3">
    <name type="scientific">Thalassotalea agarivorans</name>
    <name type="common">Thalassomonas agarivorans</name>
    <dbReference type="NCBI Taxonomy" id="349064"/>
    <lineage>
        <taxon>Bacteria</taxon>
        <taxon>Pseudomonadati</taxon>
        <taxon>Pseudomonadota</taxon>
        <taxon>Gammaproteobacteria</taxon>
        <taxon>Alteromonadales</taxon>
        <taxon>Colwelliaceae</taxon>
        <taxon>Thalassotalea</taxon>
    </lineage>
</organism>